<comment type="caution">
    <text evidence="3">The sequence shown here is derived from an EMBL/GenBank/DDBJ whole genome shotgun (WGS) entry which is preliminary data.</text>
</comment>
<dbReference type="InterPro" id="IPR032675">
    <property type="entry name" value="LRR_dom_sf"/>
</dbReference>
<dbReference type="OrthoDB" id="515597at2759"/>
<dbReference type="Proteomes" id="UP001055712">
    <property type="component" value="Unassembled WGS sequence"/>
</dbReference>
<reference evidence="3" key="1">
    <citation type="journal article" date="2019" name="Plant J.">
        <title>Chlorella vulgaris genome assembly and annotation reveals the molecular basis for metabolic acclimation to high light conditions.</title>
        <authorList>
            <person name="Cecchin M."/>
            <person name="Marcolungo L."/>
            <person name="Rossato M."/>
            <person name="Girolomoni L."/>
            <person name="Cosentino E."/>
            <person name="Cuine S."/>
            <person name="Li-Beisson Y."/>
            <person name="Delledonne M."/>
            <person name="Ballottari M."/>
        </authorList>
    </citation>
    <scope>NUCLEOTIDE SEQUENCE</scope>
    <source>
        <strain evidence="3">211/11P</strain>
    </source>
</reference>
<feature type="compositionally biased region" description="Gly residues" evidence="2">
    <location>
        <begin position="529"/>
        <end position="538"/>
    </location>
</feature>
<feature type="compositionally biased region" description="Acidic residues" evidence="2">
    <location>
        <begin position="449"/>
        <end position="474"/>
    </location>
</feature>
<accession>A0A9D4THX6</accession>
<feature type="region of interest" description="Disordered" evidence="2">
    <location>
        <begin position="436"/>
        <end position="573"/>
    </location>
</feature>
<evidence type="ECO:0000313" key="3">
    <source>
        <dbReference type="EMBL" id="KAI3426036.1"/>
    </source>
</evidence>
<evidence type="ECO:0000313" key="4">
    <source>
        <dbReference type="Proteomes" id="UP001055712"/>
    </source>
</evidence>
<organism evidence="3 4">
    <name type="scientific">Chlorella vulgaris</name>
    <name type="common">Green alga</name>
    <dbReference type="NCBI Taxonomy" id="3077"/>
    <lineage>
        <taxon>Eukaryota</taxon>
        <taxon>Viridiplantae</taxon>
        <taxon>Chlorophyta</taxon>
        <taxon>core chlorophytes</taxon>
        <taxon>Trebouxiophyceae</taxon>
        <taxon>Chlorellales</taxon>
        <taxon>Chlorellaceae</taxon>
        <taxon>Chlorella clade</taxon>
        <taxon>Chlorella</taxon>
    </lineage>
</organism>
<sequence>MEAARGPRTRNSARRCCTIGPALTGELLEHILAKLPLPDRLACATVSPDFATAFRCTVSGLAIDLRQRSRDIGRRLTDSPVTTVAIATPAACTAHGSAAAAAAQAQLWDPEEQRLWQEAANRRLHPAGVAWRLKRACSGLTGGGKKVGGAKSRPRVLTLVLVAPEMDTSTAVLQRMLVAADAEALFAAVSMPQGLLRLDGALASKLTWCNVRAASLPAALQDSTCYAALERLVLKLSPDDDDLGAALATITPRTLPALRCLAMLAPAAAGVSAELHPLRHGSLTRLDLLGVQLPSGFACLQHLTALRELRVGYEEEDALEVPPLNLLGDLAALSALKQLSSLSLDSLGCGDGLHTLTSLQRLSLAPQAGARITLRGLPLLRRLVLDLSAGSSGRDLLSEAHSLVHVPAQGHGLASLQELELRCFVWRQWQAAGSDAGTSAVSGAAGEQPEGEEGGSEEGEEEEEEEEDDDDDDAASSNSNSSVWEAGSGQEDAEQDGEEDGEEDGELDDGPGSAAASEAEQEAEEEVHGGQGDQGGGQDMDWAEALGGADHDGAGAAGGADAEVEEAEEEQQHAGLLEASWGFMAAQLLQQPQGAGTNCEDGCQPPDALASLEQRYLTAVVGRLPTLTRLCLVDYMGLVDPPSLLQPPLQGTKPGVPGLPGLGAKDAAGGGSRAATPGLLLPQQGGAASASGLAGWQRAVAEMPVPGGISQYDVTYTRHAC</sequence>
<evidence type="ECO:0000256" key="2">
    <source>
        <dbReference type="SAM" id="MobiDB-lite"/>
    </source>
</evidence>
<proteinExistence type="predicted"/>
<comment type="subcellular location">
    <subcellularLocation>
        <location evidence="1">Cytoplasm</location>
        <location evidence="1">Cytoskeleton</location>
        <location evidence="1">Cilium axoneme</location>
    </subcellularLocation>
</comment>
<evidence type="ECO:0000256" key="1">
    <source>
        <dbReference type="ARBA" id="ARBA00004430"/>
    </source>
</evidence>
<dbReference type="GO" id="GO:0005930">
    <property type="term" value="C:axoneme"/>
    <property type="evidence" value="ECO:0007669"/>
    <property type="project" value="UniProtKB-SubCell"/>
</dbReference>
<dbReference type="AlphaFoldDB" id="A0A9D4THX6"/>
<keyword evidence="4" id="KW-1185">Reference proteome</keyword>
<name>A0A9D4THX6_CHLVU</name>
<dbReference type="Gene3D" id="3.80.10.10">
    <property type="entry name" value="Ribonuclease Inhibitor"/>
    <property type="match status" value="1"/>
</dbReference>
<dbReference type="SUPFAM" id="SSF52047">
    <property type="entry name" value="RNI-like"/>
    <property type="match status" value="1"/>
</dbReference>
<protein>
    <submittedName>
        <fullName evidence="3">Uncharacterized protein</fullName>
    </submittedName>
</protein>
<dbReference type="EMBL" id="SIDB01000011">
    <property type="protein sequence ID" value="KAI3426036.1"/>
    <property type="molecule type" value="Genomic_DNA"/>
</dbReference>
<gene>
    <name evidence="3" type="ORF">D9Q98_008004</name>
</gene>
<feature type="compositionally biased region" description="Acidic residues" evidence="2">
    <location>
        <begin position="491"/>
        <end position="509"/>
    </location>
</feature>
<reference evidence="3" key="2">
    <citation type="submission" date="2020-11" db="EMBL/GenBank/DDBJ databases">
        <authorList>
            <person name="Cecchin M."/>
            <person name="Marcolungo L."/>
            <person name="Rossato M."/>
            <person name="Girolomoni L."/>
            <person name="Cosentino E."/>
            <person name="Cuine S."/>
            <person name="Li-Beisson Y."/>
            <person name="Delledonne M."/>
            <person name="Ballottari M."/>
        </authorList>
    </citation>
    <scope>NUCLEOTIDE SEQUENCE</scope>
    <source>
        <strain evidence="3">211/11P</strain>
        <tissue evidence="3">Whole cell</tissue>
    </source>
</reference>
<feature type="region of interest" description="Disordered" evidence="2">
    <location>
        <begin position="653"/>
        <end position="674"/>
    </location>
</feature>